<feature type="repeat" description="WD" evidence="7">
    <location>
        <begin position="387"/>
        <end position="423"/>
    </location>
</feature>
<dbReference type="Pfam" id="PF08154">
    <property type="entry name" value="NLE"/>
    <property type="match status" value="1"/>
</dbReference>
<dbReference type="HAMAP" id="MF_03029">
    <property type="entry name" value="WDR12"/>
    <property type="match status" value="1"/>
</dbReference>
<evidence type="ECO:0000256" key="3">
    <source>
        <dbReference type="ARBA" id="ARBA00022574"/>
    </source>
</evidence>
<dbReference type="EMBL" id="VTPC01007781">
    <property type="protein sequence ID" value="KAF2893661.1"/>
    <property type="molecule type" value="Genomic_DNA"/>
</dbReference>
<dbReference type="InterPro" id="IPR001680">
    <property type="entry name" value="WD40_rpt"/>
</dbReference>
<keyword evidence="1 6" id="KW-0690">Ribosome biogenesis</keyword>
<evidence type="ECO:0000313" key="10">
    <source>
        <dbReference type="Proteomes" id="UP000801492"/>
    </source>
</evidence>
<evidence type="ECO:0000313" key="9">
    <source>
        <dbReference type="EMBL" id="KAF2893661.1"/>
    </source>
</evidence>
<dbReference type="InterPro" id="IPR028599">
    <property type="entry name" value="WDR12/Ytm1"/>
</dbReference>
<name>A0A8K0CY05_IGNLU</name>
<protein>
    <recommendedName>
        <fullName evidence="6">Ribosome biogenesis protein WDR12 homolog</fullName>
    </recommendedName>
</protein>
<evidence type="ECO:0000259" key="8">
    <source>
        <dbReference type="Pfam" id="PF08154"/>
    </source>
</evidence>
<sequence>MERMDQSAEAQLQVRFVTKQETYAVPDVPFSVPQNIDTSRLNKLLNELLRENAELLKPTEFDFLVLGQLLRVPLIEHLQEFNESIEATVEIEYVQRTPAPEPEDALLHDDWISGIQVADKWVLTGCYDQTINIWTTRGKHQVSAREHTNIVKAVCWLKQGDPSGGFVTVSHDLTGIIWKWEPSEEQPKPVTVLRGHERGIDAVGVSSNSERLATGGWDTYLKLWSASLDVEDCYEPFHKKIRGVQGKATIARTPLHTLKGHKESIVAIQWSESDTICTASMDHTLKLWDAELCGLRNEVVAEKAFLGASWSPLSRTIITCSADRHIRLYDPRSTEGSVCKTLFTSHTLWVSAVTWSQHNEHLFMSGSYDECVKLWDTRCPRAPLYDLSGHEGKVLCVDWSNPKHLVSGGTDNSVHIFKNRQFN</sequence>
<dbReference type="PROSITE" id="PS50294">
    <property type="entry name" value="WD_REPEATS_REGION"/>
    <property type="match status" value="4"/>
</dbReference>
<dbReference type="PROSITE" id="PS50082">
    <property type="entry name" value="WD_REPEATS_2"/>
    <property type="match status" value="4"/>
</dbReference>
<keyword evidence="2 6" id="KW-0698">rRNA processing</keyword>
<proteinExistence type="inferred from homology"/>
<feature type="repeat" description="WD" evidence="7">
    <location>
        <begin position="343"/>
        <end position="378"/>
    </location>
</feature>
<evidence type="ECO:0000256" key="2">
    <source>
        <dbReference type="ARBA" id="ARBA00022552"/>
    </source>
</evidence>
<comment type="similarity">
    <text evidence="6">Belongs to the WD repeat WDR12/YTM1 family.</text>
</comment>
<evidence type="ECO:0000256" key="6">
    <source>
        <dbReference type="HAMAP-Rule" id="MF_03029"/>
    </source>
</evidence>
<feature type="domain" description="NLE" evidence="8">
    <location>
        <begin position="12"/>
        <end position="78"/>
    </location>
</feature>
<dbReference type="SMART" id="SM00320">
    <property type="entry name" value="WD40"/>
    <property type="match status" value="7"/>
</dbReference>
<dbReference type="PANTHER" id="PTHR19855:SF11">
    <property type="entry name" value="RIBOSOME BIOGENESIS PROTEIN WDR12"/>
    <property type="match status" value="1"/>
</dbReference>
<dbReference type="InterPro" id="IPR012972">
    <property type="entry name" value="NLE"/>
</dbReference>
<dbReference type="GO" id="GO:0043021">
    <property type="term" value="F:ribonucleoprotein complex binding"/>
    <property type="evidence" value="ECO:0007669"/>
    <property type="project" value="UniProtKB-UniRule"/>
</dbReference>
<feature type="repeat" description="WD" evidence="7">
    <location>
        <begin position="193"/>
        <end position="225"/>
    </location>
</feature>
<dbReference type="GO" id="GO:0000466">
    <property type="term" value="P:maturation of 5.8S rRNA from tricistronic rRNA transcript (SSU-rRNA, 5.8S rRNA, LSU-rRNA)"/>
    <property type="evidence" value="ECO:0007669"/>
    <property type="project" value="UniProtKB-UniRule"/>
</dbReference>
<dbReference type="OrthoDB" id="10251381at2759"/>
<keyword evidence="10" id="KW-1185">Reference proteome</keyword>
<dbReference type="Proteomes" id="UP000801492">
    <property type="component" value="Unassembled WGS sequence"/>
</dbReference>
<dbReference type="PRINTS" id="PR00320">
    <property type="entry name" value="GPROTEINBRPT"/>
</dbReference>
<dbReference type="SUPFAM" id="SSF50978">
    <property type="entry name" value="WD40 repeat-like"/>
    <property type="match status" value="1"/>
</dbReference>
<dbReference type="GO" id="GO:0000463">
    <property type="term" value="P:maturation of LSU-rRNA from tricistronic rRNA transcript (SSU-rRNA, 5.8S rRNA, LSU-rRNA)"/>
    <property type="evidence" value="ECO:0007669"/>
    <property type="project" value="UniProtKB-UniRule"/>
</dbReference>
<comment type="caution">
    <text evidence="9">The sequence shown here is derived from an EMBL/GenBank/DDBJ whole genome shotgun (WGS) entry which is preliminary data.</text>
</comment>
<dbReference type="CDD" id="cd00200">
    <property type="entry name" value="WD40"/>
    <property type="match status" value="1"/>
</dbReference>
<dbReference type="FunFam" id="2.130.10.10:FF:001898">
    <property type="entry name" value="Ribosome biogenesis protein WDR12 homolog"/>
    <property type="match status" value="1"/>
</dbReference>
<dbReference type="Gene3D" id="2.130.10.10">
    <property type="entry name" value="YVTN repeat-like/Quinoprotein amine dehydrogenase"/>
    <property type="match status" value="2"/>
</dbReference>
<evidence type="ECO:0000256" key="4">
    <source>
        <dbReference type="ARBA" id="ARBA00022737"/>
    </source>
</evidence>
<dbReference type="PANTHER" id="PTHR19855">
    <property type="entry name" value="WD40 REPEAT PROTEIN 12, 37"/>
    <property type="match status" value="1"/>
</dbReference>
<dbReference type="GO" id="GO:0005730">
    <property type="term" value="C:nucleolus"/>
    <property type="evidence" value="ECO:0007669"/>
    <property type="project" value="UniProtKB-SubCell"/>
</dbReference>
<keyword evidence="4" id="KW-0677">Repeat</keyword>
<gene>
    <name evidence="9" type="ORF">ILUMI_12516</name>
</gene>
<dbReference type="InterPro" id="IPR036322">
    <property type="entry name" value="WD40_repeat_dom_sf"/>
</dbReference>
<dbReference type="GO" id="GO:0030687">
    <property type="term" value="C:preribosome, large subunit precursor"/>
    <property type="evidence" value="ECO:0007669"/>
    <property type="project" value="UniProtKB-UniRule"/>
</dbReference>
<dbReference type="InterPro" id="IPR020472">
    <property type="entry name" value="WD40_PAC1"/>
</dbReference>
<dbReference type="InterPro" id="IPR015943">
    <property type="entry name" value="WD40/YVTN_repeat-like_dom_sf"/>
</dbReference>
<comment type="subcellular location">
    <subcellularLocation>
        <location evidence="6">Nucleus</location>
        <location evidence="6">Nucleolus</location>
    </subcellularLocation>
    <subcellularLocation>
        <location evidence="6">Nucleus</location>
        <location evidence="6">Nucleoplasm</location>
    </subcellularLocation>
</comment>
<dbReference type="Pfam" id="PF00400">
    <property type="entry name" value="WD40"/>
    <property type="match status" value="6"/>
</dbReference>
<reference evidence="9" key="1">
    <citation type="submission" date="2019-08" db="EMBL/GenBank/DDBJ databases">
        <title>The genome of the North American firefly Photinus pyralis.</title>
        <authorList>
            <consortium name="Photinus pyralis genome working group"/>
            <person name="Fallon T.R."/>
            <person name="Sander Lower S.E."/>
            <person name="Weng J.-K."/>
        </authorList>
    </citation>
    <scope>NUCLEOTIDE SEQUENCE</scope>
    <source>
        <strain evidence="9">TRF0915ILg1</strain>
        <tissue evidence="9">Whole body</tissue>
    </source>
</reference>
<accession>A0A8K0CY05</accession>
<comment type="function">
    <text evidence="6">Required for maturation of ribosomal RNAs and formation of the large ribosomal subunit.</text>
</comment>
<dbReference type="AlphaFoldDB" id="A0A8K0CY05"/>
<evidence type="ECO:0000256" key="7">
    <source>
        <dbReference type="PROSITE-ProRule" id="PRU00221"/>
    </source>
</evidence>
<keyword evidence="3 7" id="KW-0853">WD repeat</keyword>
<organism evidence="9 10">
    <name type="scientific">Ignelater luminosus</name>
    <name type="common">Cucubano</name>
    <name type="synonym">Pyrophorus luminosus</name>
    <dbReference type="NCBI Taxonomy" id="2038154"/>
    <lineage>
        <taxon>Eukaryota</taxon>
        <taxon>Metazoa</taxon>
        <taxon>Ecdysozoa</taxon>
        <taxon>Arthropoda</taxon>
        <taxon>Hexapoda</taxon>
        <taxon>Insecta</taxon>
        <taxon>Pterygota</taxon>
        <taxon>Neoptera</taxon>
        <taxon>Endopterygota</taxon>
        <taxon>Coleoptera</taxon>
        <taxon>Polyphaga</taxon>
        <taxon>Elateriformia</taxon>
        <taxon>Elateroidea</taxon>
        <taxon>Elateridae</taxon>
        <taxon>Agrypninae</taxon>
        <taxon>Pyrophorini</taxon>
        <taxon>Ignelater</taxon>
    </lineage>
</organism>
<dbReference type="GO" id="GO:0005654">
    <property type="term" value="C:nucleoplasm"/>
    <property type="evidence" value="ECO:0007669"/>
    <property type="project" value="UniProtKB-SubCell"/>
</dbReference>
<evidence type="ECO:0000256" key="1">
    <source>
        <dbReference type="ARBA" id="ARBA00022517"/>
    </source>
</evidence>
<evidence type="ECO:0000256" key="5">
    <source>
        <dbReference type="ARBA" id="ARBA00023242"/>
    </source>
</evidence>
<feature type="repeat" description="WD" evidence="7">
    <location>
        <begin position="258"/>
        <end position="289"/>
    </location>
</feature>
<keyword evidence="5 6" id="KW-0539">Nucleus</keyword>